<evidence type="ECO:0000256" key="1">
    <source>
        <dbReference type="ARBA" id="ARBA00010617"/>
    </source>
</evidence>
<dbReference type="SUPFAM" id="SSF48264">
    <property type="entry name" value="Cytochrome P450"/>
    <property type="match status" value="1"/>
</dbReference>
<evidence type="ECO:0000256" key="2">
    <source>
        <dbReference type="ARBA" id="ARBA00022617"/>
    </source>
</evidence>
<keyword evidence="3 7" id="KW-0479">Metal-binding</keyword>
<dbReference type="PANTHER" id="PTHR24291">
    <property type="entry name" value="CYTOCHROME P450 FAMILY 4"/>
    <property type="match status" value="1"/>
</dbReference>
<evidence type="ECO:0000256" key="4">
    <source>
        <dbReference type="ARBA" id="ARBA00023002"/>
    </source>
</evidence>
<dbReference type="Proteomes" id="UP000230790">
    <property type="component" value="Unassembled WGS sequence"/>
</dbReference>
<dbReference type="GO" id="GO:0020037">
    <property type="term" value="F:heme binding"/>
    <property type="evidence" value="ECO:0007669"/>
    <property type="project" value="InterPro"/>
</dbReference>
<dbReference type="PRINTS" id="PR00463">
    <property type="entry name" value="EP450I"/>
</dbReference>
<comment type="similarity">
    <text evidence="1">Belongs to the cytochrome P450 family.</text>
</comment>
<dbReference type="PRINTS" id="PR00385">
    <property type="entry name" value="P450"/>
</dbReference>
<dbReference type="InterPro" id="IPR050196">
    <property type="entry name" value="Cytochrome_P450_Monoox"/>
</dbReference>
<evidence type="ECO:0000313" key="8">
    <source>
        <dbReference type="EMBL" id="PJF48944.1"/>
    </source>
</evidence>
<evidence type="ECO:0000256" key="6">
    <source>
        <dbReference type="ARBA" id="ARBA00023033"/>
    </source>
</evidence>
<dbReference type="Pfam" id="PF00067">
    <property type="entry name" value="p450"/>
    <property type="match status" value="1"/>
</dbReference>
<reference evidence="8 9" key="1">
    <citation type="submission" date="2017-11" db="EMBL/GenBank/DDBJ databases">
        <title>Evolution of Phototrophy in the Chloroflexi Phylum Driven by Horizontal Gene Transfer.</title>
        <authorList>
            <person name="Ward L.M."/>
            <person name="Hemp J."/>
            <person name="Shih P.M."/>
            <person name="Mcglynn S.E."/>
            <person name="Fischer W."/>
        </authorList>
    </citation>
    <scope>NUCLEOTIDE SEQUENCE [LARGE SCALE GENOMIC DNA]</scope>
    <source>
        <strain evidence="8">JP3_7</strain>
    </source>
</reference>
<comment type="caution">
    <text evidence="8">The sequence shown here is derived from an EMBL/GenBank/DDBJ whole genome shotgun (WGS) entry which is preliminary data.</text>
</comment>
<dbReference type="GO" id="GO:0004497">
    <property type="term" value="F:monooxygenase activity"/>
    <property type="evidence" value="ECO:0007669"/>
    <property type="project" value="UniProtKB-KW"/>
</dbReference>
<comment type="cofactor">
    <cofactor evidence="7">
        <name>heme</name>
        <dbReference type="ChEBI" id="CHEBI:30413"/>
    </cofactor>
</comment>
<dbReference type="InterPro" id="IPR001128">
    <property type="entry name" value="Cyt_P450"/>
</dbReference>
<sequence length="459" mass="53264">MTTITSSAQLTALPGRRSPLIFDAAWDIRRKGFLQFLHDEWRRHGDLFQIQIGPRKMTLAIHPDHVHHISIVRRDIYDKRESYDIVRELLLGNGVLTATGAAWRRQRQLMSPFFTPRGVEQFLAIIIRDAQQFIARWQGKVGSVVEMLDEMMFVTASIILRSLFTTESDETLLELKNDVETMIQFTATRQIRPLRLPVWLKIGENKRYSHARRRVHAYIQDVIAQRRAMPVERWPNDLLSKLMLARDEETGEAASDALLRDETITLFFAGHETTARTLTFAWYALAKQPEVARRLRDEIDTVLGDREPTVEDLKRMPYTLQVIKETMRLYPAAPLYARDMTQDDVIDGKRIAAGSTVILAPFLTHRHPHFWDEPERFDPERWTPEREASQHPYAYHPFAAGQRICLGNNFSLFESHILLAMLARQFTPELANPRHNPQLDMAGTLISRNGMPMRIARRR</sequence>
<accession>A0A2M8QGQ1</accession>
<protein>
    <submittedName>
        <fullName evidence="8">Cytochrome P450</fullName>
    </submittedName>
</protein>
<name>A0A2M8QGQ1_9CHLR</name>
<dbReference type="AlphaFoldDB" id="A0A2M8QGQ1"/>
<evidence type="ECO:0000256" key="7">
    <source>
        <dbReference type="PIRSR" id="PIRSR602401-1"/>
    </source>
</evidence>
<dbReference type="Gene3D" id="1.10.630.10">
    <property type="entry name" value="Cytochrome P450"/>
    <property type="match status" value="1"/>
</dbReference>
<evidence type="ECO:0000256" key="5">
    <source>
        <dbReference type="ARBA" id="ARBA00023004"/>
    </source>
</evidence>
<dbReference type="EMBL" id="PGTN01000003">
    <property type="protein sequence ID" value="PJF48944.1"/>
    <property type="molecule type" value="Genomic_DNA"/>
</dbReference>
<feature type="binding site" description="axial binding residue" evidence="7">
    <location>
        <position position="405"/>
    </location>
    <ligand>
        <name>heme</name>
        <dbReference type="ChEBI" id="CHEBI:30413"/>
    </ligand>
    <ligandPart>
        <name>Fe</name>
        <dbReference type="ChEBI" id="CHEBI:18248"/>
    </ligandPart>
</feature>
<keyword evidence="2 7" id="KW-0349">Heme</keyword>
<dbReference type="GO" id="GO:0005506">
    <property type="term" value="F:iron ion binding"/>
    <property type="evidence" value="ECO:0007669"/>
    <property type="project" value="InterPro"/>
</dbReference>
<organism evidence="8 9">
    <name type="scientific">Candidatus Thermofonsia Clade 3 bacterium</name>
    <dbReference type="NCBI Taxonomy" id="2364212"/>
    <lineage>
        <taxon>Bacteria</taxon>
        <taxon>Bacillati</taxon>
        <taxon>Chloroflexota</taxon>
        <taxon>Candidatus Thermofontia</taxon>
        <taxon>Candidatus Thermofonsia Clade 3</taxon>
    </lineage>
</organism>
<keyword evidence="5 7" id="KW-0408">Iron</keyword>
<dbReference type="InterPro" id="IPR036396">
    <property type="entry name" value="Cyt_P450_sf"/>
</dbReference>
<proteinExistence type="inferred from homology"/>
<dbReference type="PANTHER" id="PTHR24291:SF50">
    <property type="entry name" value="BIFUNCTIONAL ALBAFLAVENONE MONOOXYGENASE_TERPENE SYNTHASE"/>
    <property type="match status" value="1"/>
</dbReference>
<dbReference type="GO" id="GO:0016705">
    <property type="term" value="F:oxidoreductase activity, acting on paired donors, with incorporation or reduction of molecular oxygen"/>
    <property type="evidence" value="ECO:0007669"/>
    <property type="project" value="InterPro"/>
</dbReference>
<dbReference type="InterPro" id="IPR002401">
    <property type="entry name" value="Cyt_P450_E_grp-I"/>
</dbReference>
<evidence type="ECO:0000313" key="9">
    <source>
        <dbReference type="Proteomes" id="UP000230790"/>
    </source>
</evidence>
<keyword evidence="6" id="KW-0503">Monooxygenase</keyword>
<keyword evidence="4" id="KW-0560">Oxidoreductase</keyword>
<dbReference type="CDD" id="cd20620">
    <property type="entry name" value="CYP132-like"/>
    <property type="match status" value="1"/>
</dbReference>
<evidence type="ECO:0000256" key="3">
    <source>
        <dbReference type="ARBA" id="ARBA00022723"/>
    </source>
</evidence>
<gene>
    <name evidence="8" type="ORF">CUN48_00880</name>
</gene>